<dbReference type="EMBL" id="JALDAW010000022">
    <property type="protein sequence ID" value="MDY5168911.1"/>
    <property type="molecule type" value="Genomic_DNA"/>
</dbReference>
<protein>
    <submittedName>
        <fullName evidence="2">Uncharacterized protein</fullName>
    </submittedName>
</protein>
<dbReference type="EMBL" id="QJKH01000002">
    <property type="protein sequence ID" value="PXX81121.1"/>
    <property type="molecule type" value="Genomic_DNA"/>
</dbReference>
<dbReference type="RefSeq" id="WP_161650531.1">
    <property type="nucleotide sequence ID" value="NZ_BAABZA010000002.1"/>
</dbReference>
<evidence type="ECO:0000313" key="2">
    <source>
        <dbReference type="EMBL" id="PXX81121.1"/>
    </source>
</evidence>
<evidence type="ECO:0000313" key="3">
    <source>
        <dbReference type="Proteomes" id="UP000247612"/>
    </source>
</evidence>
<dbReference type="Proteomes" id="UP001276902">
    <property type="component" value="Unassembled WGS sequence"/>
</dbReference>
<keyword evidence="3" id="KW-1185">Reference proteome</keyword>
<gene>
    <name evidence="2" type="ORF">DES51_102242</name>
    <name evidence="1" type="ORF">MQE39_12405</name>
</gene>
<dbReference type="STRING" id="1034346.GCA_000313565_02323"/>
<dbReference type="AlphaFoldDB" id="A0A318KTG2"/>
<accession>A0A318KTG2</accession>
<evidence type="ECO:0000313" key="1">
    <source>
        <dbReference type="EMBL" id="MDY5168911.1"/>
    </source>
</evidence>
<dbReference type="InterPro" id="IPR035437">
    <property type="entry name" value="SNase_OB-fold_sf"/>
</dbReference>
<comment type="caution">
    <text evidence="2">The sequence shown here is derived from an EMBL/GenBank/DDBJ whole genome shotgun (WGS) entry which is preliminary data.</text>
</comment>
<organism evidence="2 3">
    <name type="scientific">Dielma fastidiosa</name>
    <dbReference type="NCBI Taxonomy" id="1034346"/>
    <lineage>
        <taxon>Bacteria</taxon>
        <taxon>Bacillati</taxon>
        <taxon>Bacillota</taxon>
        <taxon>Erysipelotrichia</taxon>
        <taxon>Erysipelotrichales</taxon>
        <taxon>Erysipelotrichaceae</taxon>
        <taxon>Dielma</taxon>
    </lineage>
</organism>
<dbReference type="SUPFAM" id="SSF50199">
    <property type="entry name" value="Staphylococcal nuclease"/>
    <property type="match status" value="1"/>
</dbReference>
<reference evidence="1" key="2">
    <citation type="submission" date="2022-03" db="EMBL/GenBank/DDBJ databases">
        <title>First case of bacteraemia caused by Dielma fastidiosa in a patient hospitalised with diverticulitis.</title>
        <authorList>
            <person name="Forman-Ankjaer B."/>
            <person name="Hvid-Jensen F."/>
            <person name="Kobel C.M."/>
            <person name="Greve T."/>
        </authorList>
    </citation>
    <scope>NUCLEOTIDE SEQUENCE</scope>
    <source>
        <strain evidence="1">AUH_DF_2021</strain>
    </source>
</reference>
<reference evidence="2 3" key="1">
    <citation type="submission" date="2018-05" db="EMBL/GenBank/DDBJ databases">
        <title>Genomic Encyclopedia of Type Strains, Phase IV (KMG-IV): sequencing the most valuable type-strain genomes for metagenomic binning, comparative biology and taxonomic classification.</title>
        <authorList>
            <person name="Goeker M."/>
        </authorList>
    </citation>
    <scope>NUCLEOTIDE SEQUENCE [LARGE SCALE GENOMIC DNA]</scope>
    <source>
        <strain evidence="2 3">JC118</strain>
    </source>
</reference>
<sequence length="159" mass="18353">MTMMPADSELYDQKETVDVEKCDEDELVFSKDEHSFQASFFNIRFVNEEARRQACEMLTKARRVEVEIDPQSSRDQPVDVYVFTDGTLLQKTLLEKGLALINIRNPEYIHEAEMEEGVAETTAVVADAQVFVDHREVDLFYLPCLLLLICVLRKGFKKI</sequence>
<name>A0A318KTG2_9FIRM</name>
<dbReference type="Proteomes" id="UP000247612">
    <property type="component" value="Unassembled WGS sequence"/>
</dbReference>
<dbReference type="Gene3D" id="2.40.50.90">
    <property type="match status" value="1"/>
</dbReference>
<proteinExistence type="predicted"/>